<dbReference type="PANTHER" id="PTHR22683">
    <property type="entry name" value="SPORULATION PROTEIN RELATED"/>
    <property type="match status" value="1"/>
</dbReference>
<feature type="binding site" evidence="3">
    <location>
        <begin position="200"/>
        <end position="207"/>
    </location>
    <ligand>
        <name>ATP</name>
        <dbReference type="ChEBI" id="CHEBI:30616"/>
    </ligand>
</feature>
<evidence type="ECO:0000256" key="1">
    <source>
        <dbReference type="ARBA" id="ARBA00022741"/>
    </source>
</evidence>
<keyword evidence="2 3" id="KW-0067">ATP-binding</keyword>
<feature type="domain" description="FtsK" evidence="5">
    <location>
        <begin position="178"/>
        <end position="371"/>
    </location>
</feature>
<keyword evidence="4" id="KW-1133">Transmembrane helix</keyword>
<reference evidence="6 7" key="1">
    <citation type="submission" date="2017-12" db="EMBL/GenBank/DDBJ databases">
        <title>Phylogenetic diversity of female urinary microbiome.</title>
        <authorList>
            <person name="Thomas-White K."/>
            <person name="Wolfe A.J."/>
        </authorList>
    </citation>
    <scope>NUCLEOTIDE SEQUENCE [LARGE SCALE GENOMIC DNA]</scope>
    <source>
        <strain evidence="6 7">UMB0119</strain>
    </source>
</reference>
<keyword evidence="6" id="KW-0131">Cell cycle</keyword>
<evidence type="ECO:0000259" key="5">
    <source>
        <dbReference type="PROSITE" id="PS50901"/>
    </source>
</evidence>
<dbReference type="GO" id="GO:0003677">
    <property type="term" value="F:DNA binding"/>
    <property type="evidence" value="ECO:0007669"/>
    <property type="project" value="InterPro"/>
</dbReference>
<dbReference type="AlphaFoldDB" id="A0A2I1MB08"/>
<gene>
    <name evidence="6" type="ORF">CYJ34_00895</name>
</gene>
<dbReference type="PANTHER" id="PTHR22683:SF47">
    <property type="entry name" value="FTSK DOMAIN-CONTAINING PROTEIN YDCQ"/>
    <property type="match status" value="1"/>
</dbReference>
<dbReference type="EMBL" id="PKGS01000001">
    <property type="protein sequence ID" value="PKZ17297.1"/>
    <property type="molecule type" value="Genomic_DNA"/>
</dbReference>
<dbReference type="InterPro" id="IPR002543">
    <property type="entry name" value="FtsK_dom"/>
</dbReference>
<dbReference type="GO" id="GO:0005524">
    <property type="term" value="F:ATP binding"/>
    <property type="evidence" value="ECO:0007669"/>
    <property type="project" value="UniProtKB-UniRule"/>
</dbReference>
<dbReference type="SUPFAM" id="SSF52540">
    <property type="entry name" value="P-loop containing nucleoside triphosphate hydrolases"/>
    <property type="match status" value="1"/>
</dbReference>
<accession>A0A2I1MB08</accession>
<keyword evidence="6" id="KW-0132">Cell division</keyword>
<dbReference type="InterPro" id="IPR002789">
    <property type="entry name" value="HerA_central"/>
</dbReference>
<protein>
    <submittedName>
        <fullName evidence="6">Cell division protein FtsK</fullName>
    </submittedName>
</protein>
<comment type="caution">
    <text evidence="6">The sequence shown here is derived from an EMBL/GenBank/DDBJ whole genome shotgun (WGS) entry which is preliminary data.</text>
</comment>
<evidence type="ECO:0000313" key="6">
    <source>
        <dbReference type="EMBL" id="PKZ17297.1"/>
    </source>
</evidence>
<keyword evidence="4" id="KW-0472">Membrane</keyword>
<evidence type="ECO:0000256" key="3">
    <source>
        <dbReference type="PROSITE-ProRule" id="PRU00289"/>
    </source>
</evidence>
<evidence type="ECO:0000313" key="7">
    <source>
        <dbReference type="Proteomes" id="UP000234335"/>
    </source>
</evidence>
<name>A0A2I1MB08_9FIRM</name>
<evidence type="ECO:0000256" key="2">
    <source>
        <dbReference type="ARBA" id="ARBA00022840"/>
    </source>
</evidence>
<dbReference type="Gene3D" id="3.40.50.300">
    <property type="entry name" value="P-loop containing nucleotide triphosphate hydrolases"/>
    <property type="match status" value="1"/>
</dbReference>
<organism evidence="6 7">
    <name type="scientific">Anaerococcus octavius</name>
    <dbReference type="NCBI Taxonomy" id="54007"/>
    <lineage>
        <taxon>Bacteria</taxon>
        <taxon>Bacillati</taxon>
        <taxon>Bacillota</taxon>
        <taxon>Tissierellia</taxon>
        <taxon>Tissierellales</taxon>
        <taxon>Peptoniphilaceae</taxon>
        <taxon>Anaerococcus</taxon>
    </lineage>
</organism>
<dbReference type="Pfam" id="PF01935">
    <property type="entry name" value="DUF87"/>
    <property type="match status" value="1"/>
</dbReference>
<dbReference type="Proteomes" id="UP000234335">
    <property type="component" value="Unassembled WGS sequence"/>
</dbReference>
<keyword evidence="4" id="KW-0812">Transmembrane</keyword>
<dbReference type="PROSITE" id="PS50901">
    <property type="entry name" value="FTSK"/>
    <property type="match status" value="1"/>
</dbReference>
<keyword evidence="7" id="KW-1185">Reference proteome</keyword>
<dbReference type="InterPro" id="IPR027417">
    <property type="entry name" value="P-loop_NTPase"/>
</dbReference>
<proteinExistence type="predicted"/>
<dbReference type="GO" id="GO:0051301">
    <property type="term" value="P:cell division"/>
    <property type="evidence" value="ECO:0007669"/>
    <property type="project" value="UniProtKB-KW"/>
</dbReference>
<evidence type="ECO:0000256" key="4">
    <source>
        <dbReference type="SAM" id="Phobius"/>
    </source>
</evidence>
<dbReference type="InterPro" id="IPR050206">
    <property type="entry name" value="FtsK/SpoIIIE/SftA"/>
</dbReference>
<feature type="transmembrane region" description="Helical" evidence="4">
    <location>
        <begin position="31"/>
        <end position="51"/>
    </location>
</feature>
<keyword evidence="1 3" id="KW-0547">Nucleotide-binding</keyword>
<sequence length="427" mass="50440">MNIFIFFVFREFYRGAYYQYNFHKYLRVIRYNLFLVLSIIILFIIIVRWSLRNKLNNGFKYAITHYLLERKIRRELIYSKFYIKRDNSSIIYLPEIIISFDDVNNLDKGYIKIQNSIKFDKKLEDIRINAAIPGYKVTQQYMSNEGDYYIFTIFSHKNFEQIEFSNEEDYIHWSNEIEDDYSYRLSNNDTLPIHHMGIAAQTGGGKSFLVQSLIIQLKNKKIDHSIYVIDPKSADILSYGKRELGEGFYSDKDGAIELIEKFYNDMKQRQSDMQEFFDNHRNLDYKDNNMPAKILIIDEYGALRASWRLLDKKQRDKIESMLNEIVFMGRQIGFFLVLILQRFTADTVPKEITEQLVTRIVLGDSDDLTYRTLFSPSVNFNKLNLKPGMGYFSYPNIASTDNPSLFVSPFCRFLKGKVTEARSAEVT</sequence>